<feature type="region of interest" description="Disordered" evidence="1">
    <location>
        <begin position="83"/>
        <end position="113"/>
    </location>
</feature>
<name>A0A4Y2EQY5_ARAVE</name>
<gene>
    <name evidence="2" type="ORF">AVEN_101281_1</name>
</gene>
<dbReference type="EMBL" id="BGPR01000690">
    <property type="protein sequence ID" value="GBM31662.1"/>
    <property type="molecule type" value="Genomic_DNA"/>
</dbReference>
<dbReference type="Proteomes" id="UP000499080">
    <property type="component" value="Unassembled WGS sequence"/>
</dbReference>
<evidence type="ECO:0000313" key="2">
    <source>
        <dbReference type="EMBL" id="GBM31662.1"/>
    </source>
</evidence>
<reference evidence="2 3" key="1">
    <citation type="journal article" date="2019" name="Sci. Rep.">
        <title>Orb-weaving spider Araneus ventricosus genome elucidates the spidroin gene catalogue.</title>
        <authorList>
            <person name="Kono N."/>
            <person name="Nakamura H."/>
            <person name="Ohtoshi R."/>
            <person name="Moran D.A.P."/>
            <person name="Shinohara A."/>
            <person name="Yoshida Y."/>
            <person name="Fujiwara M."/>
            <person name="Mori M."/>
            <person name="Tomita M."/>
            <person name="Arakawa K."/>
        </authorList>
    </citation>
    <scope>NUCLEOTIDE SEQUENCE [LARGE SCALE GENOMIC DNA]</scope>
</reference>
<organism evidence="2 3">
    <name type="scientific">Araneus ventricosus</name>
    <name type="common">Orbweaver spider</name>
    <name type="synonym">Epeira ventricosa</name>
    <dbReference type="NCBI Taxonomy" id="182803"/>
    <lineage>
        <taxon>Eukaryota</taxon>
        <taxon>Metazoa</taxon>
        <taxon>Ecdysozoa</taxon>
        <taxon>Arthropoda</taxon>
        <taxon>Chelicerata</taxon>
        <taxon>Arachnida</taxon>
        <taxon>Araneae</taxon>
        <taxon>Araneomorphae</taxon>
        <taxon>Entelegynae</taxon>
        <taxon>Araneoidea</taxon>
        <taxon>Araneidae</taxon>
        <taxon>Araneus</taxon>
    </lineage>
</organism>
<protein>
    <submittedName>
        <fullName evidence="2">Uncharacterized protein</fullName>
    </submittedName>
</protein>
<comment type="caution">
    <text evidence="2">The sequence shown here is derived from an EMBL/GenBank/DDBJ whole genome shotgun (WGS) entry which is preliminary data.</text>
</comment>
<dbReference type="AlphaFoldDB" id="A0A4Y2EQY5"/>
<feature type="compositionally biased region" description="Polar residues" evidence="1">
    <location>
        <begin position="104"/>
        <end position="113"/>
    </location>
</feature>
<sequence>MVWDAIFNEDARAPASEVCAARIRVESVGSKVIFIYSTHVSFLQEDYVRIFTVKELSELGYRICILSGCGGLVVRLRLWGQRAPGSKPDSIEDPPCMGPVASQIIRSGQTSSR</sequence>
<proteinExistence type="predicted"/>
<accession>A0A4Y2EQY5</accession>
<keyword evidence="3" id="KW-1185">Reference proteome</keyword>
<evidence type="ECO:0000313" key="3">
    <source>
        <dbReference type="Proteomes" id="UP000499080"/>
    </source>
</evidence>
<evidence type="ECO:0000256" key="1">
    <source>
        <dbReference type="SAM" id="MobiDB-lite"/>
    </source>
</evidence>